<dbReference type="OrthoDB" id="9809567at2"/>
<name>A0A1Q2SKK7_9GAMM</name>
<keyword evidence="4" id="KW-0597">Phosphoprotein</keyword>
<comment type="subcellular location">
    <subcellularLocation>
        <location evidence="2">Membrane</location>
    </subcellularLocation>
</comment>
<dbReference type="PRINTS" id="PR00344">
    <property type="entry name" value="BCTRLSENSOR"/>
</dbReference>
<dbReference type="InterPro" id="IPR036097">
    <property type="entry name" value="HisK_dim/P_sf"/>
</dbReference>
<protein>
    <recommendedName>
        <fullName evidence="3">histidine kinase</fullName>
        <ecNumber evidence="3">2.7.13.3</ecNumber>
    </recommendedName>
</protein>
<evidence type="ECO:0000256" key="4">
    <source>
        <dbReference type="ARBA" id="ARBA00022553"/>
    </source>
</evidence>
<keyword evidence="9" id="KW-0902">Two-component regulatory system</keyword>
<keyword evidence="15" id="KW-1185">Reference proteome</keyword>
<evidence type="ECO:0000256" key="2">
    <source>
        <dbReference type="ARBA" id="ARBA00004370"/>
    </source>
</evidence>
<dbReference type="SUPFAM" id="SSF47384">
    <property type="entry name" value="Homodimeric domain of signal transducing histidine kinase"/>
    <property type="match status" value="1"/>
</dbReference>
<evidence type="ECO:0000256" key="1">
    <source>
        <dbReference type="ARBA" id="ARBA00000085"/>
    </source>
</evidence>
<dbReference type="InterPro" id="IPR005467">
    <property type="entry name" value="His_kinase_dom"/>
</dbReference>
<dbReference type="InterPro" id="IPR003660">
    <property type="entry name" value="HAMP_dom"/>
</dbReference>
<keyword evidence="7" id="KW-0418">Kinase</keyword>
<evidence type="ECO:0000259" key="12">
    <source>
        <dbReference type="PROSITE" id="PS50109"/>
    </source>
</evidence>
<dbReference type="SUPFAM" id="SSF55874">
    <property type="entry name" value="ATPase domain of HSP90 chaperone/DNA topoisomerase II/histidine kinase"/>
    <property type="match status" value="1"/>
</dbReference>
<dbReference type="InterPro" id="IPR003594">
    <property type="entry name" value="HATPase_dom"/>
</dbReference>
<dbReference type="PANTHER" id="PTHR45436:SF5">
    <property type="entry name" value="SENSOR HISTIDINE KINASE TRCS"/>
    <property type="match status" value="1"/>
</dbReference>
<dbReference type="Gene3D" id="3.30.565.10">
    <property type="entry name" value="Histidine kinase-like ATPase, C-terminal domain"/>
    <property type="match status" value="1"/>
</dbReference>
<dbReference type="PANTHER" id="PTHR45436">
    <property type="entry name" value="SENSOR HISTIDINE KINASE YKOH"/>
    <property type="match status" value="1"/>
</dbReference>
<feature type="domain" description="HAMP" evidence="13">
    <location>
        <begin position="177"/>
        <end position="228"/>
    </location>
</feature>
<organism evidence="14 15">
    <name type="scientific">Candidatus Nitrosoglobus terrae</name>
    <dbReference type="NCBI Taxonomy" id="1630141"/>
    <lineage>
        <taxon>Bacteria</taxon>
        <taxon>Pseudomonadati</taxon>
        <taxon>Pseudomonadota</taxon>
        <taxon>Gammaproteobacteria</taxon>
        <taxon>Chromatiales</taxon>
        <taxon>Chromatiaceae</taxon>
        <taxon>Candidatus Nitrosoglobus</taxon>
    </lineage>
</organism>
<evidence type="ECO:0000256" key="5">
    <source>
        <dbReference type="ARBA" id="ARBA00022679"/>
    </source>
</evidence>
<feature type="domain" description="Histidine kinase" evidence="12">
    <location>
        <begin position="236"/>
        <end position="439"/>
    </location>
</feature>
<dbReference type="InterPro" id="IPR004358">
    <property type="entry name" value="Sig_transdc_His_kin-like_C"/>
</dbReference>
<dbReference type="EMBL" id="AP014836">
    <property type="protein sequence ID" value="BAW79647.1"/>
    <property type="molecule type" value="Genomic_DNA"/>
</dbReference>
<keyword evidence="14" id="KW-0547">Nucleotide-binding</keyword>
<keyword evidence="6 11" id="KW-0812">Transmembrane</keyword>
<keyword evidence="8 11" id="KW-1133">Transmembrane helix</keyword>
<dbReference type="AlphaFoldDB" id="A0A1Q2SKK7"/>
<keyword evidence="5" id="KW-0808">Transferase</keyword>
<dbReference type="InterPro" id="IPR050428">
    <property type="entry name" value="TCS_sensor_his_kinase"/>
</dbReference>
<comment type="catalytic activity">
    <reaction evidence="1">
        <text>ATP + protein L-histidine = ADP + protein N-phospho-L-histidine.</text>
        <dbReference type="EC" id="2.7.13.3"/>
    </reaction>
</comment>
<evidence type="ECO:0000256" key="6">
    <source>
        <dbReference type="ARBA" id="ARBA00022692"/>
    </source>
</evidence>
<feature type="transmembrane region" description="Helical" evidence="11">
    <location>
        <begin position="158"/>
        <end position="176"/>
    </location>
</feature>
<dbReference type="RefSeq" id="WP_096526277.1">
    <property type="nucleotide sequence ID" value="NZ_AP014836.1"/>
</dbReference>
<dbReference type="Proteomes" id="UP000243679">
    <property type="component" value="Chromosome"/>
</dbReference>
<reference evidence="14 15" key="1">
    <citation type="journal article" date="2017" name="ISME J.">
        <title>An acid-tolerant ammonia-oxidizing ?-proteobacterium from soil.</title>
        <authorList>
            <person name="Hayatsu M."/>
            <person name="Tago K."/>
            <person name="Uchiyama I."/>
            <person name="Toyoda A."/>
            <person name="Wang Y."/>
            <person name="Shimomura Y."/>
            <person name="Okubo T."/>
            <person name="Kurisu F."/>
            <person name="Hirono Y."/>
            <person name="Nonaka K."/>
            <person name="Akiyama H."/>
            <person name="Itoh T."/>
            <person name="Takami H."/>
        </authorList>
    </citation>
    <scope>NUCLEOTIDE SEQUENCE [LARGE SCALE GENOMIC DNA]</scope>
    <source>
        <strain evidence="14 15">TAO100</strain>
    </source>
</reference>
<dbReference type="GO" id="GO:0000155">
    <property type="term" value="F:phosphorelay sensor kinase activity"/>
    <property type="evidence" value="ECO:0007669"/>
    <property type="project" value="InterPro"/>
</dbReference>
<dbReference type="EC" id="2.7.13.3" evidence="3"/>
<dbReference type="SMART" id="SM00387">
    <property type="entry name" value="HATPase_c"/>
    <property type="match status" value="1"/>
</dbReference>
<dbReference type="Gene3D" id="1.10.287.130">
    <property type="match status" value="1"/>
</dbReference>
<evidence type="ECO:0000256" key="10">
    <source>
        <dbReference type="ARBA" id="ARBA00023136"/>
    </source>
</evidence>
<dbReference type="PROSITE" id="PS50109">
    <property type="entry name" value="HIS_KIN"/>
    <property type="match status" value="1"/>
</dbReference>
<evidence type="ECO:0000256" key="3">
    <source>
        <dbReference type="ARBA" id="ARBA00012438"/>
    </source>
</evidence>
<dbReference type="InterPro" id="IPR036890">
    <property type="entry name" value="HATPase_C_sf"/>
</dbReference>
<dbReference type="GO" id="GO:0005524">
    <property type="term" value="F:ATP binding"/>
    <property type="evidence" value="ECO:0007669"/>
    <property type="project" value="UniProtKB-KW"/>
</dbReference>
<evidence type="ECO:0000313" key="15">
    <source>
        <dbReference type="Proteomes" id="UP000243679"/>
    </source>
</evidence>
<accession>A0A1Q2SKK7</accession>
<gene>
    <name evidence="14" type="ORF">TAO_0277</name>
</gene>
<dbReference type="GO" id="GO:0005886">
    <property type="term" value="C:plasma membrane"/>
    <property type="evidence" value="ECO:0007669"/>
    <property type="project" value="TreeGrafter"/>
</dbReference>
<evidence type="ECO:0000256" key="9">
    <source>
        <dbReference type="ARBA" id="ARBA00023012"/>
    </source>
</evidence>
<feature type="transmembrane region" description="Helical" evidence="11">
    <location>
        <begin position="12"/>
        <end position="31"/>
    </location>
</feature>
<dbReference type="Pfam" id="PF02518">
    <property type="entry name" value="HATPase_c"/>
    <property type="match status" value="1"/>
</dbReference>
<evidence type="ECO:0000256" key="8">
    <source>
        <dbReference type="ARBA" id="ARBA00022989"/>
    </source>
</evidence>
<proteinExistence type="predicted"/>
<dbReference type="KEGG" id="ntt:TAO_0277"/>
<evidence type="ECO:0000256" key="7">
    <source>
        <dbReference type="ARBA" id="ARBA00022777"/>
    </source>
</evidence>
<keyword evidence="14" id="KW-0067">ATP-binding</keyword>
<evidence type="ECO:0000256" key="11">
    <source>
        <dbReference type="SAM" id="Phobius"/>
    </source>
</evidence>
<evidence type="ECO:0000259" key="13">
    <source>
        <dbReference type="PROSITE" id="PS50885"/>
    </source>
</evidence>
<evidence type="ECO:0000313" key="14">
    <source>
        <dbReference type="EMBL" id="BAW79647.1"/>
    </source>
</evidence>
<sequence length="442" mass="49616">MRSIGRQLGISLFISLLLPGLLIGQIAIWWLDQRQRVTLAVSLHDETISILAALNHSTNGIRLSKRALDPVYRRPLSGRYFLIILPNAHLRSRSLWDFQLQAPTQEGLNSHLIDGPQGQKLLRYRAHYQIADQPVIIIVALNYAPQLNNFTHAKTGGLLIWILVLAILAAIQQWLIRRGLRPLHQVRQQLKQLRDGQRTMLDTNVARELKPLVDEVNRLQDYTERQLRRSRHAVGDLGHGLKTPLAVIKNQCRMQLFSISPELAHNINDQLLQMENSIKRALGRARIAAIGATATSCFAPAEDIPLLLRTLQQAHNRDLNLKVEGDLPSIAPFDREDMLEILGNLLDNACKWAHKTVVLSLQRQTTALIIIVTDDGPGIAPDHRQAMLVRGQRLDQRVPGQGLGLDIVSDMVEVYEGELLLDDKPEGGLRVQISLPLPSKVT</sequence>
<keyword evidence="10 11" id="KW-0472">Membrane</keyword>
<dbReference type="PROSITE" id="PS50885">
    <property type="entry name" value="HAMP"/>
    <property type="match status" value="1"/>
</dbReference>